<protein>
    <submittedName>
        <fullName evidence="2">GNAT family N-acetyltransferase</fullName>
        <ecNumber evidence="2">2.3.1.-</ecNumber>
    </submittedName>
</protein>
<keyword evidence="2" id="KW-0012">Acyltransferase</keyword>
<evidence type="ECO:0000313" key="2">
    <source>
        <dbReference type="EMBL" id="MEJ2904377.1"/>
    </source>
</evidence>
<dbReference type="Pfam" id="PF13673">
    <property type="entry name" value="Acetyltransf_10"/>
    <property type="match status" value="1"/>
</dbReference>
<feature type="domain" description="N-acetyltransferase" evidence="1">
    <location>
        <begin position="1"/>
        <end position="138"/>
    </location>
</feature>
<evidence type="ECO:0000313" key="3">
    <source>
        <dbReference type="Proteomes" id="UP001378956"/>
    </source>
</evidence>
<dbReference type="GO" id="GO:0016746">
    <property type="term" value="F:acyltransferase activity"/>
    <property type="evidence" value="ECO:0007669"/>
    <property type="project" value="UniProtKB-KW"/>
</dbReference>
<organism evidence="2 3">
    <name type="scientific">Pedobacter panaciterrae</name>
    <dbReference type="NCBI Taxonomy" id="363849"/>
    <lineage>
        <taxon>Bacteria</taxon>
        <taxon>Pseudomonadati</taxon>
        <taxon>Bacteroidota</taxon>
        <taxon>Sphingobacteriia</taxon>
        <taxon>Sphingobacteriales</taxon>
        <taxon>Sphingobacteriaceae</taxon>
        <taxon>Pedobacter</taxon>
    </lineage>
</organism>
<reference evidence="2 3" key="1">
    <citation type="submission" date="2024-03" db="EMBL/GenBank/DDBJ databases">
        <title>Sequence of Lycoming College Course Isolates.</title>
        <authorList>
            <person name="Plotts O."/>
            <person name="Newman J."/>
        </authorList>
    </citation>
    <scope>NUCLEOTIDE SEQUENCE [LARGE SCALE GENOMIC DNA]</scope>
    <source>
        <strain evidence="2 3">CJB-3</strain>
    </source>
</reference>
<dbReference type="Proteomes" id="UP001378956">
    <property type="component" value="Unassembled WGS sequence"/>
</dbReference>
<dbReference type="InterPro" id="IPR016181">
    <property type="entry name" value="Acyl_CoA_acyltransferase"/>
</dbReference>
<evidence type="ECO:0000259" key="1">
    <source>
        <dbReference type="PROSITE" id="PS51186"/>
    </source>
</evidence>
<dbReference type="CDD" id="cd04301">
    <property type="entry name" value="NAT_SF"/>
    <property type="match status" value="1"/>
</dbReference>
<dbReference type="InterPro" id="IPR000182">
    <property type="entry name" value="GNAT_dom"/>
</dbReference>
<sequence length="139" mass="15861">MQEIQIEQIRPDLTWRIRHEVMYPDLPLDAIKLANDNDGIHFGLFANNQLTSIVSLFNSGNVYQFRKFATIVESQGKGYGSLLLDHIINYVKSLGAAKLWCNARVSAIPFYNKFGFVQTDKFSTNNGIDFVIMELELNN</sequence>
<dbReference type="SUPFAM" id="SSF55729">
    <property type="entry name" value="Acyl-CoA N-acyltransferases (Nat)"/>
    <property type="match status" value="1"/>
</dbReference>
<gene>
    <name evidence="2" type="ORF">WAE58_18190</name>
</gene>
<name>A0ABU8NQ42_9SPHI</name>
<accession>A0ABU8NQ42</accession>
<keyword evidence="2" id="KW-0808">Transferase</keyword>
<dbReference type="EC" id="2.3.1.-" evidence="2"/>
<dbReference type="EMBL" id="JBBEUB010000006">
    <property type="protein sequence ID" value="MEJ2904377.1"/>
    <property type="molecule type" value="Genomic_DNA"/>
</dbReference>
<dbReference type="Gene3D" id="3.40.630.30">
    <property type="match status" value="1"/>
</dbReference>
<dbReference type="RefSeq" id="WP_337717210.1">
    <property type="nucleotide sequence ID" value="NZ_JBBEUB010000006.1"/>
</dbReference>
<proteinExistence type="predicted"/>
<dbReference type="PROSITE" id="PS51186">
    <property type="entry name" value="GNAT"/>
    <property type="match status" value="1"/>
</dbReference>
<comment type="caution">
    <text evidence="2">The sequence shown here is derived from an EMBL/GenBank/DDBJ whole genome shotgun (WGS) entry which is preliminary data.</text>
</comment>
<keyword evidence="3" id="KW-1185">Reference proteome</keyword>